<evidence type="ECO:0000256" key="1">
    <source>
        <dbReference type="SAM" id="SignalP"/>
    </source>
</evidence>
<accession>A0A433JM79</accession>
<keyword evidence="3" id="KW-1185">Reference proteome</keyword>
<feature type="signal peptide" evidence="1">
    <location>
        <begin position="1"/>
        <end position="22"/>
    </location>
</feature>
<protein>
    <submittedName>
        <fullName evidence="2">Uncharacterized protein</fullName>
    </submittedName>
</protein>
<dbReference type="AlphaFoldDB" id="A0A433JM79"/>
<evidence type="ECO:0000313" key="3">
    <source>
        <dbReference type="Proteomes" id="UP000288012"/>
    </source>
</evidence>
<feature type="chain" id="PRO_5019176547" evidence="1">
    <location>
        <begin position="23"/>
        <end position="174"/>
    </location>
</feature>
<sequence>MKRFYRILLLCSLLVPGHLAVAAEQFIKPSLILNHIELIRAQEAGGDELYFDISIYRPNKTTQFVRIPKAPMHWPSAASKQIKNVTLWSEPLKEGESVVLIASLIEQDATPLNPDDVLGSIRVKLTYEQGQLKTQWSIPNREQGPAMANQQGDIQKFELFDAGSKYEVYLSLVK</sequence>
<comment type="caution">
    <text evidence="2">The sequence shown here is derived from an EMBL/GenBank/DDBJ whole genome shotgun (WGS) entry which is preliminary data.</text>
</comment>
<evidence type="ECO:0000313" key="2">
    <source>
        <dbReference type="EMBL" id="RUQ90783.1"/>
    </source>
</evidence>
<reference evidence="2 3" key="1">
    <citation type="submission" date="2018-12" db="EMBL/GenBank/DDBJ databases">
        <title>Legionella sp,whole genome shotgun sequence.</title>
        <authorList>
            <person name="Wu H."/>
        </authorList>
    </citation>
    <scope>NUCLEOTIDE SEQUENCE [LARGE SCALE GENOMIC DNA]</scope>
    <source>
        <strain evidence="3">km714</strain>
    </source>
</reference>
<dbReference type="EMBL" id="RZGR01000003">
    <property type="protein sequence ID" value="RUQ90783.1"/>
    <property type="molecule type" value="Genomic_DNA"/>
</dbReference>
<proteinExistence type="predicted"/>
<dbReference type="Proteomes" id="UP000288012">
    <property type="component" value="Unassembled WGS sequence"/>
</dbReference>
<keyword evidence="1" id="KW-0732">Signal</keyword>
<gene>
    <name evidence="2" type="ORF">EKM59_01560</name>
</gene>
<dbReference type="RefSeq" id="WP_127111049.1">
    <property type="nucleotide sequence ID" value="NZ_RZGR01000003.1"/>
</dbReference>
<organism evidence="2 3">
    <name type="scientific">Legionella septentrionalis</name>
    <dbReference type="NCBI Taxonomy" id="2498109"/>
    <lineage>
        <taxon>Bacteria</taxon>
        <taxon>Pseudomonadati</taxon>
        <taxon>Pseudomonadota</taxon>
        <taxon>Gammaproteobacteria</taxon>
        <taxon>Legionellales</taxon>
        <taxon>Legionellaceae</taxon>
        <taxon>Legionella</taxon>
    </lineage>
</organism>
<name>A0A433JM79_9GAMM</name>